<gene>
    <name evidence="3" type="ORF">Pla110_00270</name>
</gene>
<dbReference type="Proteomes" id="UP000317178">
    <property type="component" value="Chromosome"/>
</dbReference>
<proteinExistence type="predicted"/>
<dbReference type="AlphaFoldDB" id="A0A518CGG8"/>
<keyword evidence="4" id="KW-1185">Reference proteome</keyword>
<dbReference type="GO" id="GO:0016787">
    <property type="term" value="F:hydrolase activity"/>
    <property type="evidence" value="ECO:0007669"/>
    <property type="project" value="InterPro"/>
</dbReference>
<evidence type="ECO:0000313" key="4">
    <source>
        <dbReference type="Proteomes" id="UP000317178"/>
    </source>
</evidence>
<feature type="chain" id="PRO_5021730652" description="3-keto-alpha-glucoside-1,2-lyase/3-keto-2-hydroxy-glucal hydratase domain-containing protein" evidence="1">
    <location>
        <begin position="24"/>
        <end position="218"/>
    </location>
</feature>
<evidence type="ECO:0000313" key="3">
    <source>
        <dbReference type="EMBL" id="QDU78326.1"/>
    </source>
</evidence>
<dbReference type="RefSeq" id="WP_144991982.1">
    <property type="nucleotide sequence ID" value="NZ_CP036281.1"/>
</dbReference>
<keyword evidence="1" id="KW-0732">Signal</keyword>
<feature type="signal peptide" evidence="1">
    <location>
        <begin position="1"/>
        <end position="23"/>
    </location>
</feature>
<reference evidence="3 4" key="1">
    <citation type="submission" date="2019-02" db="EMBL/GenBank/DDBJ databases">
        <title>Deep-cultivation of Planctomycetes and their phenomic and genomic characterization uncovers novel biology.</title>
        <authorList>
            <person name="Wiegand S."/>
            <person name="Jogler M."/>
            <person name="Boedeker C."/>
            <person name="Pinto D."/>
            <person name="Vollmers J."/>
            <person name="Rivas-Marin E."/>
            <person name="Kohn T."/>
            <person name="Peeters S.H."/>
            <person name="Heuer A."/>
            <person name="Rast P."/>
            <person name="Oberbeckmann S."/>
            <person name="Bunk B."/>
            <person name="Jeske O."/>
            <person name="Meyerdierks A."/>
            <person name="Storesund J.E."/>
            <person name="Kallscheuer N."/>
            <person name="Luecker S."/>
            <person name="Lage O.M."/>
            <person name="Pohl T."/>
            <person name="Merkel B.J."/>
            <person name="Hornburger P."/>
            <person name="Mueller R.-W."/>
            <person name="Bruemmer F."/>
            <person name="Labrenz M."/>
            <person name="Spormann A.M."/>
            <person name="Op den Camp H."/>
            <person name="Overmann J."/>
            <person name="Amann R."/>
            <person name="Jetten M.S.M."/>
            <person name="Mascher T."/>
            <person name="Medema M.H."/>
            <person name="Devos D.P."/>
            <person name="Kaster A.-K."/>
            <person name="Ovreas L."/>
            <person name="Rohde M."/>
            <person name="Galperin M.Y."/>
            <person name="Jogler C."/>
        </authorList>
    </citation>
    <scope>NUCLEOTIDE SEQUENCE [LARGE SCALE GENOMIC DNA]</scope>
    <source>
        <strain evidence="3 4">Pla110</strain>
    </source>
</reference>
<dbReference type="EMBL" id="CP036281">
    <property type="protein sequence ID" value="QDU78326.1"/>
    <property type="molecule type" value="Genomic_DNA"/>
</dbReference>
<protein>
    <recommendedName>
        <fullName evidence="2">3-keto-alpha-glucoside-1,2-lyase/3-keto-2-hydroxy-glucal hydratase domain-containing protein</fullName>
    </recommendedName>
</protein>
<dbReference type="InterPro" id="IPR010496">
    <property type="entry name" value="AL/BT2_dom"/>
</dbReference>
<evidence type="ECO:0000256" key="1">
    <source>
        <dbReference type="SAM" id="SignalP"/>
    </source>
</evidence>
<dbReference type="Gene3D" id="2.60.120.560">
    <property type="entry name" value="Exo-inulinase, domain 1"/>
    <property type="match status" value="1"/>
</dbReference>
<feature type="domain" description="3-keto-alpha-glucoside-1,2-lyase/3-keto-2-hydroxy-glucal hydratase" evidence="2">
    <location>
        <begin position="38"/>
        <end position="215"/>
    </location>
</feature>
<accession>A0A518CGG8</accession>
<dbReference type="OrthoDB" id="262927at2"/>
<evidence type="ECO:0000259" key="2">
    <source>
        <dbReference type="Pfam" id="PF06439"/>
    </source>
</evidence>
<sequence length="218" mass="24735" precursor="true">MFRYAFPLFLTLCFLFSTVPSRSSLTAAEPALFELEPGFELLFNGTDMTGWEGDTSLWKVKEGVIVGDSPGIRKNNFLATTQRYGDFELRLQFRLREGKGNSGVQFRSERIPDNHEMIGYQADIGEKYWGCLYDESRRNKVLAQTPDKVVEALDKSDWIDYTIRAKGNQITLTMNGVTTVDFTEPDPEIARMGLIALQVHSGGPLKVEFRHIRIKALD</sequence>
<dbReference type="KEGG" id="plon:Pla110_00270"/>
<name>A0A518CGG8_9PLAN</name>
<organism evidence="3 4">
    <name type="scientific">Polystyrenella longa</name>
    <dbReference type="NCBI Taxonomy" id="2528007"/>
    <lineage>
        <taxon>Bacteria</taxon>
        <taxon>Pseudomonadati</taxon>
        <taxon>Planctomycetota</taxon>
        <taxon>Planctomycetia</taxon>
        <taxon>Planctomycetales</taxon>
        <taxon>Planctomycetaceae</taxon>
        <taxon>Polystyrenella</taxon>
    </lineage>
</organism>
<dbReference type="Pfam" id="PF06439">
    <property type="entry name" value="3keto-disac_hyd"/>
    <property type="match status" value="1"/>
</dbReference>